<evidence type="ECO:0000256" key="2">
    <source>
        <dbReference type="ARBA" id="ARBA00007617"/>
    </source>
</evidence>
<proteinExistence type="inferred from homology"/>
<dbReference type="CDD" id="cd11685">
    <property type="entry name" value="UEV_TSG101-like"/>
    <property type="match status" value="1"/>
</dbReference>
<dbReference type="InterPro" id="IPR027267">
    <property type="entry name" value="AH/BAR_dom_sf"/>
</dbReference>
<dbReference type="SUPFAM" id="SSF54495">
    <property type="entry name" value="UBC-like"/>
    <property type="match status" value="1"/>
</dbReference>
<evidence type="ECO:0000256" key="5">
    <source>
        <dbReference type="ARBA" id="ARBA00022927"/>
    </source>
</evidence>
<evidence type="ECO:0000313" key="9">
    <source>
        <dbReference type="Proteomes" id="UP001295684"/>
    </source>
</evidence>
<dbReference type="EMBL" id="CAMPGE010019870">
    <property type="protein sequence ID" value="CAI2378171.1"/>
    <property type="molecule type" value="Genomic_DNA"/>
</dbReference>
<keyword evidence="5" id="KW-0653">Protein transport</keyword>
<dbReference type="Gene3D" id="3.10.110.10">
    <property type="entry name" value="Ubiquitin Conjugating Enzyme"/>
    <property type="match status" value="1"/>
</dbReference>
<keyword evidence="6" id="KW-0175">Coiled coil</keyword>
<gene>
    <name evidence="8" type="ORF">ECRASSUSDP1_LOCUS19566</name>
</gene>
<dbReference type="InterPro" id="IPR016135">
    <property type="entry name" value="UBQ-conjugating_enzyme/RWD"/>
</dbReference>
<keyword evidence="4" id="KW-0967">Endosome</keyword>
<accession>A0AAD2D2V6</accession>
<evidence type="ECO:0000256" key="3">
    <source>
        <dbReference type="ARBA" id="ARBA00022448"/>
    </source>
</evidence>
<reference evidence="8" key="1">
    <citation type="submission" date="2023-07" db="EMBL/GenBank/DDBJ databases">
        <authorList>
            <consortium name="AG Swart"/>
            <person name="Singh M."/>
            <person name="Singh A."/>
            <person name="Seah K."/>
            <person name="Emmerich C."/>
        </authorList>
    </citation>
    <scope>NUCLEOTIDE SEQUENCE</scope>
    <source>
        <strain evidence="8">DP1</strain>
    </source>
</reference>
<comment type="caution">
    <text evidence="8">The sequence shown here is derived from an EMBL/GenBank/DDBJ whole genome shotgun (WGS) entry which is preliminary data.</text>
</comment>
<evidence type="ECO:0000259" key="7">
    <source>
        <dbReference type="Pfam" id="PF07200"/>
    </source>
</evidence>
<evidence type="ECO:0000256" key="4">
    <source>
        <dbReference type="ARBA" id="ARBA00022753"/>
    </source>
</evidence>
<protein>
    <recommendedName>
        <fullName evidence="7">VPS37 C-terminal domain-containing protein</fullName>
    </recommendedName>
</protein>
<dbReference type="Pfam" id="PF07200">
    <property type="entry name" value="Mod_r"/>
    <property type="match status" value="1"/>
</dbReference>
<dbReference type="SUPFAM" id="SSF103657">
    <property type="entry name" value="BAR/IMD domain-like"/>
    <property type="match status" value="1"/>
</dbReference>
<comment type="subcellular location">
    <subcellularLocation>
        <location evidence="1">Endosome</location>
    </subcellularLocation>
</comment>
<comment type="similarity">
    <text evidence="2">Belongs to the VPS37 family.</text>
</comment>
<organism evidence="8 9">
    <name type="scientific">Euplotes crassus</name>
    <dbReference type="NCBI Taxonomy" id="5936"/>
    <lineage>
        <taxon>Eukaryota</taxon>
        <taxon>Sar</taxon>
        <taxon>Alveolata</taxon>
        <taxon>Ciliophora</taxon>
        <taxon>Intramacronucleata</taxon>
        <taxon>Spirotrichea</taxon>
        <taxon>Hypotrichia</taxon>
        <taxon>Euplotida</taxon>
        <taxon>Euplotidae</taxon>
        <taxon>Moneuplotes</taxon>
    </lineage>
</organism>
<evidence type="ECO:0000256" key="6">
    <source>
        <dbReference type="SAM" id="Coils"/>
    </source>
</evidence>
<dbReference type="Proteomes" id="UP001295684">
    <property type="component" value="Unassembled WGS sequence"/>
</dbReference>
<dbReference type="AlphaFoldDB" id="A0AAD2D2V6"/>
<name>A0AAD2D2V6_EUPCR</name>
<keyword evidence="9" id="KW-1185">Reference proteome</keyword>
<dbReference type="GO" id="GO:0000813">
    <property type="term" value="C:ESCRT I complex"/>
    <property type="evidence" value="ECO:0007669"/>
    <property type="project" value="UniProtKB-ARBA"/>
</dbReference>
<dbReference type="GO" id="GO:0015031">
    <property type="term" value="P:protein transport"/>
    <property type="evidence" value="ECO:0007669"/>
    <property type="project" value="UniProtKB-KW"/>
</dbReference>
<dbReference type="InterPro" id="IPR009851">
    <property type="entry name" value="Mod_r"/>
</dbReference>
<evidence type="ECO:0000256" key="1">
    <source>
        <dbReference type="ARBA" id="ARBA00004177"/>
    </source>
</evidence>
<feature type="coiled-coil region" evidence="6">
    <location>
        <begin position="124"/>
        <end position="192"/>
    </location>
</feature>
<sequence length="225" mass="26658">MLVVLPARYPEQRPIMQIIKAKVSHRYIGENYQIYHPSLDNWTQQSSLLFAIRAIHSEFDRVPPQLAYDEEVKFGAGLDSKGEPMRYSKNFEQICDQLEGMTNQELKDLLNEDMDTFTDNIQGIKTQAEENLRLKDEIEESYENYLKIRKEYDSLKEQEQEIMMKLSKENIIAALDNKIDENREKCDQSKESFVAGEIQFNEYMNEYRKALEQVHKFEIIKQKLE</sequence>
<feature type="domain" description="VPS37 C-terminal" evidence="7">
    <location>
        <begin position="91"/>
        <end position="216"/>
    </location>
</feature>
<evidence type="ECO:0000313" key="8">
    <source>
        <dbReference type="EMBL" id="CAI2378171.1"/>
    </source>
</evidence>
<keyword evidence="3" id="KW-0813">Transport</keyword>